<evidence type="ECO:0000313" key="2">
    <source>
        <dbReference type="EMBL" id="OGG88596.1"/>
    </source>
</evidence>
<gene>
    <name evidence="2" type="ORF">A2592_00340</name>
</gene>
<dbReference type="EMBL" id="MFMT01000017">
    <property type="protein sequence ID" value="OGG88596.1"/>
    <property type="molecule type" value="Genomic_DNA"/>
</dbReference>
<dbReference type="Pfam" id="PF02452">
    <property type="entry name" value="PemK_toxin"/>
    <property type="match status" value="1"/>
</dbReference>
<name>A0A1F6FRV8_9BACT</name>
<dbReference type="GO" id="GO:0003677">
    <property type="term" value="F:DNA binding"/>
    <property type="evidence" value="ECO:0007669"/>
    <property type="project" value="InterPro"/>
</dbReference>
<dbReference type="Proteomes" id="UP000179230">
    <property type="component" value="Unassembled WGS sequence"/>
</dbReference>
<keyword evidence="1" id="KW-0255">Endonuclease</keyword>
<keyword evidence="1" id="KW-0540">Nuclease</keyword>
<protein>
    <recommendedName>
        <fullName evidence="1">mRNA interferase</fullName>
        <ecNumber evidence="1">3.1.-.-</ecNumber>
    </recommendedName>
</protein>
<dbReference type="GO" id="GO:0016075">
    <property type="term" value="P:rRNA catabolic process"/>
    <property type="evidence" value="ECO:0007669"/>
    <property type="project" value="TreeGrafter"/>
</dbReference>
<dbReference type="InterPro" id="IPR011067">
    <property type="entry name" value="Plasmid_toxin/cell-grow_inhib"/>
</dbReference>
<accession>A0A1F6FRV8</accession>
<dbReference type="AlphaFoldDB" id="A0A1F6FRV8"/>
<dbReference type="EC" id="3.1.-.-" evidence="1"/>
<dbReference type="PANTHER" id="PTHR33988">
    <property type="entry name" value="ENDORIBONUCLEASE MAZF-RELATED"/>
    <property type="match status" value="1"/>
</dbReference>
<evidence type="ECO:0000256" key="1">
    <source>
        <dbReference type="PIRNR" id="PIRNR033490"/>
    </source>
</evidence>
<organism evidence="2 3">
    <name type="scientific">Candidatus Kaiserbacteria bacterium RIFOXYD1_FULL_42_15</name>
    <dbReference type="NCBI Taxonomy" id="1798532"/>
    <lineage>
        <taxon>Bacteria</taxon>
        <taxon>Candidatus Kaiseribacteriota</taxon>
    </lineage>
</organism>
<reference evidence="2 3" key="1">
    <citation type="journal article" date="2016" name="Nat. Commun.">
        <title>Thousands of microbial genomes shed light on interconnected biogeochemical processes in an aquifer system.</title>
        <authorList>
            <person name="Anantharaman K."/>
            <person name="Brown C.T."/>
            <person name="Hug L.A."/>
            <person name="Sharon I."/>
            <person name="Castelle C.J."/>
            <person name="Probst A.J."/>
            <person name="Thomas B.C."/>
            <person name="Singh A."/>
            <person name="Wilkins M.J."/>
            <person name="Karaoz U."/>
            <person name="Brodie E.L."/>
            <person name="Williams K.H."/>
            <person name="Hubbard S.S."/>
            <person name="Banfield J.F."/>
        </authorList>
    </citation>
    <scope>NUCLEOTIDE SEQUENCE [LARGE SCALE GENOMIC DNA]</scope>
</reference>
<dbReference type="GO" id="GO:0016787">
    <property type="term" value="F:hydrolase activity"/>
    <property type="evidence" value="ECO:0007669"/>
    <property type="project" value="UniProtKB-KW"/>
</dbReference>
<comment type="function">
    <text evidence="1">Toxic component of a type II toxin-antitoxin (TA) system.</text>
</comment>
<evidence type="ECO:0000313" key="3">
    <source>
        <dbReference type="Proteomes" id="UP000179230"/>
    </source>
</evidence>
<keyword evidence="1" id="KW-0378">Hydrolase</keyword>
<comment type="similarity">
    <text evidence="1">Belongs to the PemK/MazF family.</text>
</comment>
<dbReference type="PIRSF" id="PIRSF033490">
    <property type="entry name" value="MazF"/>
    <property type="match status" value="1"/>
</dbReference>
<dbReference type="GO" id="GO:0004521">
    <property type="term" value="F:RNA endonuclease activity"/>
    <property type="evidence" value="ECO:0007669"/>
    <property type="project" value="TreeGrafter"/>
</dbReference>
<dbReference type="InterPro" id="IPR003477">
    <property type="entry name" value="PemK-like"/>
</dbReference>
<dbReference type="Gene3D" id="2.30.30.110">
    <property type="match status" value="1"/>
</dbReference>
<proteinExistence type="inferred from homology"/>
<dbReference type="GO" id="GO:0006402">
    <property type="term" value="P:mRNA catabolic process"/>
    <property type="evidence" value="ECO:0007669"/>
    <property type="project" value="TreeGrafter"/>
</dbReference>
<dbReference type="SUPFAM" id="SSF50118">
    <property type="entry name" value="Cell growth inhibitor/plasmid maintenance toxic component"/>
    <property type="match status" value="1"/>
</dbReference>
<sequence length="110" mass="12537">MTQKEIYWADLNPTKGSEQSGKRPVVVISGDTMNEHLPVCIVCPLSSKVKDYSTCTLIRKSKTNKLKVDSELITFQIRTISQVRLTRKIGNITDKELQEAISKIGYLFRY</sequence>
<comment type="caution">
    <text evidence="2">The sequence shown here is derived from an EMBL/GenBank/DDBJ whole genome shotgun (WGS) entry which is preliminary data.</text>
</comment>